<comment type="caution">
    <text evidence="3">The sequence shown here is derived from an EMBL/GenBank/DDBJ whole genome shotgun (WGS) entry which is preliminary data.</text>
</comment>
<evidence type="ECO:0000256" key="2">
    <source>
        <dbReference type="RuleBase" id="RU003707"/>
    </source>
</evidence>
<proteinExistence type="inferred from homology"/>
<accession>G9QMY0</accession>
<dbReference type="Gene3D" id="1.10.12.10">
    <property type="entry name" value="Lyase 2-enoyl-coa Hydratase, Chain A, domain 2"/>
    <property type="match status" value="1"/>
</dbReference>
<protein>
    <recommendedName>
        <fullName evidence="5">Enoyl-CoA hydratase</fullName>
    </recommendedName>
</protein>
<dbReference type="InterPro" id="IPR014748">
    <property type="entry name" value="Enoyl-CoA_hydra_C"/>
</dbReference>
<dbReference type="CDD" id="cd06558">
    <property type="entry name" value="crotonase-like"/>
    <property type="match status" value="1"/>
</dbReference>
<keyword evidence="4" id="KW-1185">Reference proteome</keyword>
<dbReference type="Proteomes" id="UP000011747">
    <property type="component" value="Unassembled WGS sequence"/>
</dbReference>
<dbReference type="InterPro" id="IPR018376">
    <property type="entry name" value="Enoyl-CoA_hyd/isom_CS"/>
</dbReference>
<evidence type="ECO:0000313" key="4">
    <source>
        <dbReference type="Proteomes" id="UP000011747"/>
    </source>
</evidence>
<dbReference type="EMBL" id="ACWF01000120">
    <property type="protein sequence ID" value="EHL76951.1"/>
    <property type="molecule type" value="Genomic_DNA"/>
</dbReference>
<dbReference type="HOGENOM" id="CLU_009834_7_2_9"/>
<dbReference type="PROSITE" id="PS00166">
    <property type="entry name" value="ENOYL_COA_HYDRATASE"/>
    <property type="match status" value="1"/>
</dbReference>
<reference evidence="3 4" key="1">
    <citation type="submission" date="2011-09" db="EMBL/GenBank/DDBJ databases">
        <title>The Genome Sequence of Bacillus smithii 7_3_47FAA.</title>
        <authorList>
            <consortium name="The Broad Institute Genome Sequencing Platform"/>
            <person name="Earl A."/>
            <person name="Ward D."/>
            <person name="Feldgarden M."/>
            <person name="Gevers D."/>
            <person name="Daigneault M."/>
            <person name="Strauss J."/>
            <person name="Allen-Vercoe E."/>
            <person name="Young S.K."/>
            <person name="Zeng Q."/>
            <person name="Gargeya S."/>
            <person name="Fitzgerald M."/>
            <person name="Haas B."/>
            <person name="Abouelleil A."/>
            <person name="Alvarado L."/>
            <person name="Arachchi H.M."/>
            <person name="Berlin A."/>
            <person name="Brown A."/>
            <person name="Chapman S.B."/>
            <person name="Chen Z."/>
            <person name="Dunbar C."/>
            <person name="Freedman E."/>
            <person name="Gearin G."/>
            <person name="Goldberg J."/>
            <person name="Griggs A."/>
            <person name="Gujja S."/>
            <person name="Heiman D."/>
            <person name="Howarth C."/>
            <person name="Larson L."/>
            <person name="Lui A."/>
            <person name="MacDonald P.J.P."/>
            <person name="Montmayeur A."/>
            <person name="Murphy C."/>
            <person name="Neiman D."/>
            <person name="Pearson M."/>
            <person name="Priest M."/>
            <person name="Roberts A."/>
            <person name="Saif S."/>
            <person name="Shea T."/>
            <person name="Shenoy N."/>
            <person name="Sisk P."/>
            <person name="Stolte C."/>
            <person name="Sykes S."/>
            <person name="Wortman J."/>
            <person name="Nusbaum C."/>
            <person name="Birren B."/>
        </authorList>
    </citation>
    <scope>NUCLEOTIDE SEQUENCE [LARGE SCALE GENOMIC DNA]</scope>
    <source>
        <strain evidence="3 4">7_3_47FAA</strain>
    </source>
</reference>
<dbReference type="PATRIC" id="fig|665952.3.peg.2467"/>
<evidence type="ECO:0000256" key="1">
    <source>
        <dbReference type="ARBA" id="ARBA00005254"/>
    </source>
</evidence>
<dbReference type="SUPFAM" id="SSF52096">
    <property type="entry name" value="ClpP/crotonase"/>
    <property type="match status" value="1"/>
</dbReference>
<dbReference type="Gene3D" id="3.90.226.10">
    <property type="entry name" value="2-enoyl-CoA Hydratase, Chain A, domain 1"/>
    <property type="match status" value="1"/>
</dbReference>
<dbReference type="PANTHER" id="PTHR43459">
    <property type="entry name" value="ENOYL-COA HYDRATASE"/>
    <property type="match status" value="1"/>
</dbReference>
<dbReference type="PANTHER" id="PTHR43459:SF1">
    <property type="entry name" value="EG:BACN32G11.4 PROTEIN"/>
    <property type="match status" value="1"/>
</dbReference>
<dbReference type="GO" id="GO:0003824">
    <property type="term" value="F:catalytic activity"/>
    <property type="evidence" value="ECO:0007669"/>
    <property type="project" value="InterPro"/>
</dbReference>
<evidence type="ECO:0008006" key="5">
    <source>
        <dbReference type="Google" id="ProtNLM"/>
    </source>
</evidence>
<dbReference type="InterPro" id="IPR029045">
    <property type="entry name" value="ClpP/crotonase-like_dom_sf"/>
</dbReference>
<dbReference type="Pfam" id="PF00378">
    <property type="entry name" value="ECH_1"/>
    <property type="match status" value="1"/>
</dbReference>
<evidence type="ECO:0000313" key="3">
    <source>
        <dbReference type="EMBL" id="EHL76951.1"/>
    </source>
</evidence>
<dbReference type="RefSeq" id="WP_003354656.1">
    <property type="nucleotide sequence ID" value="NZ_JH414757.1"/>
</dbReference>
<sequence>MSDVLVEKQGKILILTLNRPESLNAFSEDMLIGLREQLQQAGEDDSVKAIVIRGSGRAFSAGGDVKSMASRTDITSLYEHVGHLNQCILTMQEVEKPIVAAVHGYAAGAGFNLALACDFILASDESKFILSFAQVGLISDGGGLHFLPKILGPHKVKELFFLAEPITAKEALALGIINRVVPIEELQDEVIIFAARLSQGPLKAYGKMKKLINESYQLTLEQVLERERLTQMLMAETEDHKEGVNAFNEKRTPIFRGK</sequence>
<gene>
    <name evidence="3" type="ORF">HMPREF1015_00897</name>
</gene>
<dbReference type="AlphaFoldDB" id="G9QMY0"/>
<name>G9QMY0_9BACI</name>
<dbReference type="InterPro" id="IPR001753">
    <property type="entry name" value="Enoyl-CoA_hydra/iso"/>
</dbReference>
<organism evidence="3 4">
    <name type="scientific">Bacillus smithii 7_3_47FAA</name>
    <dbReference type="NCBI Taxonomy" id="665952"/>
    <lineage>
        <taxon>Bacteria</taxon>
        <taxon>Bacillati</taxon>
        <taxon>Bacillota</taxon>
        <taxon>Bacilli</taxon>
        <taxon>Bacillales</taxon>
        <taxon>Bacillaceae</taxon>
        <taxon>Bacillus</taxon>
    </lineage>
</organism>
<comment type="similarity">
    <text evidence="1 2">Belongs to the enoyl-CoA hydratase/isomerase family.</text>
</comment>